<proteinExistence type="inferred from homology"/>
<dbReference type="PRINTS" id="PR00465">
    <property type="entry name" value="EP450IV"/>
</dbReference>
<evidence type="ECO:0000256" key="2">
    <source>
        <dbReference type="ARBA" id="ARBA00022617"/>
    </source>
</evidence>
<evidence type="ECO:0000256" key="5">
    <source>
        <dbReference type="ARBA" id="ARBA00023004"/>
    </source>
</evidence>
<dbReference type="InterPro" id="IPR050196">
    <property type="entry name" value="Cytochrome_P450_Monoox"/>
</dbReference>
<dbReference type="Gene3D" id="1.10.630.10">
    <property type="entry name" value="Cytochrome P450"/>
    <property type="match status" value="1"/>
</dbReference>
<dbReference type="InterPro" id="IPR036396">
    <property type="entry name" value="Cyt_P450_sf"/>
</dbReference>
<evidence type="ECO:0000256" key="8">
    <source>
        <dbReference type="RuleBase" id="RU000461"/>
    </source>
</evidence>
<dbReference type="EMBL" id="FP103042">
    <property type="protein sequence ID" value="CAX23565.1"/>
    <property type="molecule type" value="Genomic_DNA"/>
</dbReference>
<keyword evidence="4 8" id="KW-0560">Oxidoreductase</keyword>
<dbReference type="InterPro" id="IPR002403">
    <property type="entry name" value="Cyt_P450_E_grp-IV"/>
</dbReference>
<comment type="cofactor">
    <cofactor evidence="7">
        <name>heme</name>
        <dbReference type="ChEBI" id="CHEBI:30413"/>
    </cofactor>
</comment>
<evidence type="ECO:0000256" key="1">
    <source>
        <dbReference type="ARBA" id="ARBA00010617"/>
    </source>
</evidence>
<evidence type="ECO:0000256" key="6">
    <source>
        <dbReference type="ARBA" id="ARBA00023033"/>
    </source>
</evidence>
<dbReference type="Proteomes" id="UP000008070">
    <property type="component" value="Chromosome"/>
</dbReference>
<sequence>MVAEGRDGEVADMSSAGTFRVCEAGGPPLQEALAEAVALPSVLATMLRSLIEAWPDEVYTRPLVTTRFLGQRTTYVCAPGHIRSLIVDQAGALEREPFMLRALAPALGSGILTADGPHWRGQRRTAAPMFRPDRVRAFIPAMAEAAHATRLRWLGQMSAHGSADARFDGERDILPEMMRTTFDVIVATMVSGDSQLKVEPFGRAIDAYLGQTPWKIALSMLGAPAWMPHPGARAGARAVRYLRSEVARTVERRRARGEPGADLLGLLLQAKDPETGERLSDESLIDNLLTFVAAGHETTALALTWTLRVLADHPAVEARILDEIAGLGADPAPEALDRLAFTRQVVLEVMRLYPPAPLIVRRTAEEVRLGDTVIPAGESVHVPVYALHRHQSLWDRPDVFDPDRFAPELTASRDRYAYLPFGAGPRVCIGMGLALTECLVILATLLPAFRFVPAKAEMPATQFRVTLRPKGGMKMKVVPRHAH</sequence>
<feature type="binding site" description="axial binding residue" evidence="7">
    <location>
        <position position="428"/>
    </location>
    <ligand>
        <name>heme</name>
        <dbReference type="ChEBI" id="CHEBI:30413"/>
    </ligand>
    <ligandPart>
        <name>Fe</name>
        <dbReference type="ChEBI" id="CHEBI:18248"/>
    </ligandPart>
</feature>
<evidence type="ECO:0000256" key="4">
    <source>
        <dbReference type="ARBA" id="ARBA00023002"/>
    </source>
</evidence>
<comment type="similarity">
    <text evidence="1 8">Belongs to the cytochrome P450 family.</text>
</comment>
<organism evidence="9 10">
    <name type="scientific">Methylorubrum extorquens (strain DSM 6343 / CIP 106787 / DM4)</name>
    <name type="common">Methylobacterium extorquens</name>
    <dbReference type="NCBI Taxonomy" id="661410"/>
    <lineage>
        <taxon>Bacteria</taxon>
        <taxon>Pseudomonadati</taxon>
        <taxon>Pseudomonadota</taxon>
        <taxon>Alphaproteobacteria</taxon>
        <taxon>Hyphomicrobiales</taxon>
        <taxon>Methylobacteriaceae</taxon>
        <taxon>Methylorubrum</taxon>
    </lineage>
</organism>
<keyword evidence="3 7" id="KW-0479">Metal-binding</keyword>
<dbReference type="GO" id="GO:0005506">
    <property type="term" value="F:iron ion binding"/>
    <property type="evidence" value="ECO:0007669"/>
    <property type="project" value="InterPro"/>
</dbReference>
<dbReference type="GO" id="GO:0004497">
    <property type="term" value="F:monooxygenase activity"/>
    <property type="evidence" value="ECO:0007669"/>
    <property type="project" value="UniProtKB-KW"/>
</dbReference>
<keyword evidence="2 7" id="KW-0349">Heme</keyword>
<dbReference type="KEGG" id="mdi:METDI1976"/>
<dbReference type="PANTHER" id="PTHR24291">
    <property type="entry name" value="CYTOCHROME P450 FAMILY 4"/>
    <property type="match status" value="1"/>
</dbReference>
<dbReference type="AlphaFoldDB" id="C7CJS5"/>
<evidence type="ECO:0000313" key="10">
    <source>
        <dbReference type="Proteomes" id="UP000008070"/>
    </source>
</evidence>
<dbReference type="InterPro" id="IPR017972">
    <property type="entry name" value="Cyt_P450_CS"/>
</dbReference>
<dbReference type="InterPro" id="IPR001128">
    <property type="entry name" value="Cyt_P450"/>
</dbReference>
<accession>C7CJS5</accession>
<dbReference type="PANTHER" id="PTHR24291:SF50">
    <property type="entry name" value="BIFUNCTIONAL ALBAFLAVENONE MONOOXYGENASE_TERPENE SYNTHASE"/>
    <property type="match status" value="1"/>
</dbReference>
<gene>
    <name evidence="9" type="ORF">METD_I1976</name>
</gene>
<evidence type="ECO:0000313" key="9">
    <source>
        <dbReference type="EMBL" id="CAX23565.1"/>
    </source>
</evidence>
<evidence type="ECO:0000256" key="3">
    <source>
        <dbReference type="ARBA" id="ARBA00022723"/>
    </source>
</evidence>
<keyword evidence="5 7" id="KW-0408">Iron</keyword>
<dbReference type="HOGENOM" id="CLU_001570_5_1_5"/>
<dbReference type="PROSITE" id="PS00086">
    <property type="entry name" value="CYTOCHROME_P450"/>
    <property type="match status" value="1"/>
</dbReference>
<dbReference type="GO" id="GO:0016705">
    <property type="term" value="F:oxidoreductase activity, acting on paired donors, with incorporation or reduction of molecular oxygen"/>
    <property type="evidence" value="ECO:0007669"/>
    <property type="project" value="InterPro"/>
</dbReference>
<dbReference type="Pfam" id="PF00067">
    <property type="entry name" value="p450"/>
    <property type="match status" value="1"/>
</dbReference>
<name>C7CJS5_METED</name>
<protein>
    <submittedName>
        <fullName evidence="9">Cytochrome P450</fullName>
    </submittedName>
</protein>
<dbReference type="PRINTS" id="PR00385">
    <property type="entry name" value="P450"/>
</dbReference>
<dbReference type="SUPFAM" id="SSF48264">
    <property type="entry name" value="Cytochrome P450"/>
    <property type="match status" value="1"/>
</dbReference>
<dbReference type="GO" id="GO:0020037">
    <property type="term" value="F:heme binding"/>
    <property type="evidence" value="ECO:0007669"/>
    <property type="project" value="InterPro"/>
</dbReference>
<reference evidence="10" key="1">
    <citation type="journal article" date="2009" name="PLoS ONE">
        <title>Methylobacterium genome sequences: a reference blueprint to investigate microbial metabolism of C1 compounds from natural and industrial sources.</title>
        <authorList>
            <person name="Vuilleumier S."/>
            <person name="Chistoserdova L."/>
            <person name="Lee M.-C."/>
            <person name="Bringel F."/>
            <person name="Lajus A."/>
            <person name="Zhou Y."/>
            <person name="Gourion B."/>
            <person name="Barbe V."/>
            <person name="Chang J."/>
            <person name="Cruveiller S."/>
            <person name="Dossat C."/>
            <person name="Gillett W."/>
            <person name="Gruffaz C."/>
            <person name="Haugen E."/>
            <person name="Hourcade E."/>
            <person name="Levy R."/>
            <person name="Mangenot S."/>
            <person name="Muller E."/>
            <person name="Nadalig T."/>
            <person name="Pagni M."/>
            <person name="Penny C."/>
            <person name="Peyraud R."/>
            <person name="Robinson D.G."/>
            <person name="Roche D."/>
            <person name="Rouy Z."/>
            <person name="Saenampechek C."/>
            <person name="Salvignol G."/>
            <person name="Vallenet D."/>
            <person name="Wu Z."/>
            <person name="Marx C.J."/>
            <person name="Vorholt J.A."/>
            <person name="Olson M.V."/>
            <person name="Kaul R."/>
            <person name="Weissenbach J."/>
            <person name="Medigue C."/>
            <person name="Lidstrom M.E."/>
        </authorList>
    </citation>
    <scope>NUCLEOTIDE SEQUENCE [LARGE SCALE GENOMIC DNA]</scope>
    <source>
        <strain evidence="10">DSM 6343 / CIP 106787 / DM4</strain>
    </source>
</reference>
<keyword evidence="6 8" id="KW-0503">Monooxygenase</keyword>
<evidence type="ECO:0000256" key="7">
    <source>
        <dbReference type="PIRSR" id="PIRSR602403-1"/>
    </source>
</evidence>